<feature type="chain" id="PRO_5002777817" evidence="1">
    <location>
        <begin position="19"/>
        <end position="162"/>
    </location>
</feature>
<organism evidence="2">
    <name type="scientific">Teladorsagia circumcincta</name>
    <name type="common">Brown stomach worm</name>
    <name type="synonym">Ostertagia circumcincta</name>
    <dbReference type="NCBI Taxonomy" id="45464"/>
    <lineage>
        <taxon>Eukaryota</taxon>
        <taxon>Metazoa</taxon>
        <taxon>Ecdysozoa</taxon>
        <taxon>Nematoda</taxon>
        <taxon>Chromadorea</taxon>
        <taxon>Rhabditida</taxon>
        <taxon>Rhabditina</taxon>
        <taxon>Rhabditomorpha</taxon>
        <taxon>Strongyloidea</taxon>
        <taxon>Trichostrongylidae</taxon>
        <taxon>Teladorsagia</taxon>
    </lineage>
</organism>
<dbReference type="InterPro" id="IPR016859">
    <property type="entry name" value="UCP207779"/>
</dbReference>
<dbReference type="EMBL" id="AM988835">
    <property type="protein sequence ID" value="CAQ43040.1"/>
    <property type="molecule type" value="mRNA"/>
</dbReference>
<gene>
    <name evidence="2" type="primary">saa-1</name>
</gene>
<feature type="signal peptide" evidence="1">
    <location>
        <begin position="1"/>
        <end position="18"/>
    </location>
</feature>
<sequence>MFCRVTVAVLLLAVSAHAGFFDDVSGLASDVGDFFTKQFNNVKDLFANNQSELEKNIQRVKDLLMAIKEKAKMLEPMANDAQKKTISEVNNYMQQVDAFGAQVKRDGEAKFEQNKAKWQDMLNNIFEKGGLENVMKLMNLKSATQCTVMAALIAPVILAFTR</sequence>
<keyword evidence="1" id="KW-0732">Signal</keyword>
<protein>
    <submittedName>
        <fullName evidence="2">Surface associated antigen 1</fullName>
    </submittedName>
</protein>
<evidence type="ECO:0000256" key="1">
    <source>
        <dbReference type="SAM" id="SignalP"/>
    </source>
</evidence>
<reference evidence="2" key="1">
    <citation type="submission" date="2008-04" db="EMBL/GenBank/DDBJ databases">
        <authorList>
            <person name="Nisbet A."/>
        </authorList>
    </citation>
    <scope>NUCLEOTIDE SEQUENCE</scope>
</reference>
<accession>B2G3R0</accession>
<name>B2G3R0_TELCI</name>
<reference evidence="2" key="2">
    <citation type="journal article" date="2009" name="Parasite Immunol.">
        <title>Immune recognition of the surface associated antigen, Tc-SAA-1, from infective larvae of Teladorsagia circumcincta.</title>
        <authorList>
            <person name="Nisbet A.J."/>
            <person name="Knox D.P."/>
            <person name="McNair C.M."/>
            <person name="Meikle L.I."/>
            <person name="Smith S.K."/>
            <person name="Wildblood L.A."/>
            <person name="Matthews J.B."/>
        </authorList>
    </citation>
    <scope>NUCLEOTIDE SEQUENCE</scope>
</reference>
<evidence type="ECO:0000313" key="2">
    <source>
        <dbReference type="EMBL" id="CAQ43040.1"/>
    </source>
</evidence>
<dbReference type="AlphaFoldDB" id="B2G3R0"/>
<proteinExistence type="evidence at transcript level"/>
<dbReference type="PIRSF" id="PIRSF027779">
    <property type="entry name" value="UCP207779"/>
    <property type="match status" value="1"/>
</dbReference>